<evidence type="ECO:0000256" key="1">
    <source>
        <dbReference type="ARBA" id="ARBA00023015"/>
    </source>
</evidence>
<dbReference type="Pfam" id="PF16925">
    <property type="entry name" value="TetR_C_13"/>
    <property type="match status" value="1"/>
</dbReference>
<evidence type="ECO:0000256" key="4">
    <source>
        <dbReference type="PROSITE-ProRule" id="PRU00335"/>
    </source>
</evidence>
<evidence type="ECO:0000259" key="5">
    <source>
        <dbReference type="PROSITE" id="PS50977"/>
    </source>
</evidence>
<keyword evidence="2 4" id="KW-0238">DNA-binding</keyword>
<dbReference type="InterPro" id="IPR011075">
    <property type="entry name" value="TetR_C"/>
</dbReference>
<evidence type="ECO:0000256" key="3">
    <source>
        <dbReference type="ARBA" id="ARBA00023163"/>
    </source>
</evidence>
<proteinExistence type="predicted"/>
<dbReference type="PANTHER" id="PTHR47506:SF6">
    <property type="entry name" value="HTH-TYPE TRANSCRIPTIONAL REPRESSOR NEMR"/>
    <property type="match status" value="1"/>
</dbReference>
<dbReference type="SUPFAM" id="SSF48498">
    <property type="entry name" value="Tetracyclin repressor-like, C-terminal domain"/>
    <property type="match status" value="1"/>
</dbReference>
<keyword evidence="7" id="KW-1185">Reference proteome</keyword>
<name>A0A1T3P4B3_9ACTN</name>
<evidence type="ECO:0000256" key="2">
    <source>
        <dbReference type="ARBA" id="ARBA00023125"/>
    </source>
</evidence>
<dbReference type="SUPFAM" id="SSF46689">
    <property type="entry name" value="Homeodomain-like"/>
    <property type="match status" value="1"/>
</dbReference>
<dbReference type="PROSITE" id="PS50977">
    <property type="entry name" value="HTH_TETR_2"/>
    <property type="match status" value="1"/>
</dbReference>
<dbReference type="InterPro" id="IPR001647">
    <property type="entry name" value="HTH_TetR"/>
</dbReference>
<dbReference type="Gene3D" id="1.10.10.60">
    <property type="entry name" value="Homeodomain-like"/>
    <property type="match status" value="1"/>
</dbReference>
<dbReference type="OrthoDB" id="326421at2"/>
<dbReference type="Proteomes" id="UP000190037">
    <property type="component" value="Unassembled WGS sequence"/>
</dbReference>
<sequence>MSTSATDGRVRKGDRTRQAIVHRAADIASMEGLEGLSIGRLASDLEISKSGVFAHFGSKEELQLAAIGAAVEVYVDHVVTPAMEGPAGLVRLWRLTERWIAYSRDRVFPGGCFFFNTAAEFDARPGRVRDALAGAWSGWRALLIAEAEAAKSRGEAHRDLDTAQLVFEIIAFLEAANGISVLHDDEDAYTRAGTAIRARLLSAATDPEALRAPMTE</sequence>
<organism evidence="6 7">
    <name type="scientific">Embleya scabrispora</name>
    <dbReference type="NCBI Taxonomy" id="159449"/>
    <lineage>
        <taxon>Bacteria</taxon>
        <taxon>Bacillati</taxon>
        <taxon>Actinomycetota</taxon>
        <taxon>Actinomycetes</taxon>
        <taxon>Kitasatosporales</taxon>
        <taxon>Streptomycetaceae</taxon>
        <taxon>Embleya</taxon>
    </lineage>
</organism>
<dbReference type="AlphaFoldDB" id="A0A1T3P4B3"/>
<dbReference type="Gene3D" id="1.10.357.10">
    <property type="entry name" value="Tetracycline Repressor, domain 2"/>
    <property type="match status" value="1"/>
</dbReference>
<dbReference type="InterPro" id="IPR036271">
    <property type="entry name" value="Tet_transcr_reg_TetR-rel_C_sf"/>
</dbReference>
<keyword evidence="3" id="KW-0804">Transcription</keyword>
<dbReference type="Pfam" id="PF00440">
    <property type="entry name" value="TetR_N"/>
    <property type="match status" value="1"/>
</dbReference>
<reference evidence="6 7" key="1">
    <citation type="submission" date="2017-03" db="EMBL/GenBank/DDBJ databases">
        <title>Draft genome sequence of Streptomyces scabrisporus NF3, endophyte isolated from Amphipterygium adstringens.</title>
        <authorList>
            <person name="Vazquez M."/>
            <person name="Ceapa C.D."/>
            <person name="Rodriguez Luna D."/>
            <person name="Sanchez Esquivel S."/>
        </authorList>
    </citation>
    <scope>NUCLEOTIDE SEQUENCE [LARGE SCALE GENOMIC DNA]</scope>
    <source>
        <strain evidence="6 7">NF3</strain>
    </source>
</reference>
<evidence type="ECO:0000313" key="7">
    <source>
        <dbReference type="Proteomes" id="UP000190037"/>
    </source>
</evidence>
<dbReference type="RefSeq" id="WP_078978234.1">
    <property type="nucleotide sequence ID" value="NZ_MWQN01000001.1"/>
</dbReference>
<accession>A0A1T3P4B3</accession>
<comment type="caution">
    <text evidence="6">The sequence shown here is derived from an EMBL/GenBank/DDBJ whole genome shotgun (WGS) entry which is preliminary data.</text>
</comment>
<feature type="DNA-binding region" description="H-T-H motif" evidence="4">
    <location>
        <begin position="37"/>
        <end position="56"/>
    </location>
</feature>
<gene>
    <name evidence="6" type="ORF">B4N89_26070</name>
</gene>
<dbReference type="EMBL" id="MWQN01000001">
    <property type="protein sequence ID" value="OPC83939.1"/>
    <property type="molecule type" value="Genomic_DNA"/>
</dbReference>
<keyword evidence="1" id="KW-0805">Transcription regulation</keyword>
<protein>
    <submittedName>
        <fullName evidence="6">TetR family transcriptional regulator</fullName>
    </submittedName>
</protein>
<evidence type="ECO:0000313" key="6">
    <source>
        <dbReference type="EMBL" id="OPC83939.1"/>
    </source>
</evidence>
<dbReference type="GO" id="GO:0003677">
    <property type="term" value="F:DNA binding"/>
    <property type="evidence" value="ECO:0007669"/>
    <property type="project" value="UniProtKB-UniRule"/>
</dbReference>
<feature type="domain" description="HTH tetR-type" evidence="5">
    <location>
        <begin position="14"/>
        <end position="74"/>
    </location>
</feature>
<dbReference type="PANTHER" id="PTHR47506">
    <property type="entry name" value="TRANSCRIPTIONAL REGULATORY PROTEIN"/>
    <property type="match status" value="1"/>
</dbReference>
<dbReference type="InterPro" id="IPR009057">
    <property type="entry name" value="Homeodomain-like_sf"/>
</dbReference>